<dbReference type="GeneID" id="300579551"/>
<feature type="region of interest" description="Disordered" evidence="1">
    <location>
        <begin position="147"/>
        <end position="168"/>
    </location>
</feature>
<organism evidence="2 3">
    <name type="scientific">Trichoderma ghanense</name>
    <dbReference type="NCBI Taxonomy" id="65468"/>
    <lineage>
        <taxon>Eukaryota</taxon>
        <taxon>Fungi</taxon>
        <taxon>Dikarya</taxon>
        <taxon>Ascomycota</taxon>
        <taxon>Pezizomycotina</taxon>
        <taxon>Sordariomycetes</taxon>
        <taxon>Hypocreomycetidae</taxon>
        <taxon>Hypocreales</taxon>
        <taxon>Hypocreaceae</taxon>
        <taxon>Trichoderma</taxon>
    </lineage>
</organism>
<evidence type="ECO:0000256" key="1">
    <source>
        <dbReference type="SAM" id="MobiDB-lite"/>
    </source>
</evidence>
<evidence type="ECO:0000313" key="3">
    <source>
        <dbReference type="Proteomes" id="UP001642720"/>
    </source>
</evidence>
<gene>
    <name evidence="2" type="ORF">CCMA1212_007943</name>
</gene>
<sequence>MIEARDDLGVEIFNVLVHVLAKVGETGALGNQDVQGLGDAVVGVLNHGDLSFYNNVTLPFLPFSKAYVSHNGTAHSRVSEYAAQKKTKLLAQTIEKDLLDLKSAPATCQDAVPTVREATTSVSRPLTRGWRFTGVRPGPGPVLPFDHKGHPGGDGGEGDSCGGPKPAQGQQLLAPFSPYYDRESQKTRIVREGSYIEPFVMVIDGDGLCARRNMSDFEITRFLKKTLSKMVSSETYDIILISTCEMKNEMAEAHQQMPKVYGAEEEEAAYCVERLLALMALCVKHSGSSISRTAQDMMNAAEEALEKAFDAHLREEDPLAAWKAMVM</sequence>
<reference evidence="2 3" key="1">
    <citation type="submission" date="2018-01" db="EMBL/GenBank/DDBJ databases">
        <title>Genome characterization of the sugarcane-associated fungus Trichoderma ghanense CCMA-1212 and their application in lignocelulose bioconversion.</title>
        <authorList>
            <person name="Steindorff A.S."/>
            <person name="Mendes T.D."/>
            <person name="Vilela E.S.D."/>
            <person name="Rodrigues D.S."/>
            <person name="Formighieri E.F."/>
            <person name="Melo I.S."/>
            <person name="Favaro L.C.L."/>
        </authorList>
    </citation>
    <scope>NUCLEOTIDE SEQUENCE [LARGE SCALE GENOMIC DNA]</scope>
    <source>
        <strain evidence="2 3">CCMA-1212</strain>
    </source>
</reference>
<feature type="compositionally biased region" description="Gly residues" evidence="1">
    <location>
        <begin position="152"/>
        <end position="161"/>
    </location>
</feature>
<name>A0ABY2GY88_9HYPO</name>
<comment type="caution">
    <text evidence="2">The sequence shown here is derived from an EMBL/GenBank/DDBJ whole genome shotgun (WGS) entry which is preliminary data.</text>
</comment>
<proteinExistence type="predicted"/>
<dbReference type="Proteomes" id="UP001642720">
    <property type="component" value="Unassembled WGS sequence"/>
</dbReference>
<evidence type="ECO:0000313" key="2">
    <source>
        <dbReference type="EMBL" id="TFB00257.1"/>
    </source>
</evidence>
<keyword evidence="3" id="KW-1185">Reference proteome</keyword>
<dbReference type="EMBL" id="PPTA01000011">
    <property type="protein sequence ID" value="TFB00257.1"/>
    <property type="molecule type" value="Genomic_DNA"/>
</dbReference>
<dbReference type="RefSeq" id="XP_073556458.1">
    <property type="nucleotide sequence ID" value="XM_073705101.1"/>
</dbReference>
<protein>
    <submittedName>
        <fullName evidence="2">Uncharacterized protein</fullName>
    </submittedName>
</protein>
<accession>A0ABY2GY88</accession>